<evidence type="ECO:0000313" key="3">
    <source>
        <dbReference type="Proteomes" id="UP000183206"/>
    </source>
</evidence>
<organism evidence="2 3">
    <name type="scientific">Candidatus Nomurabacteria bacterium CG1_02_47_685</name>
    <dbReference type="NCBI Taxonomy" id="1805282"/>
    <lineage>
        <taxon>Bacteria</taxon>
        <taxon>Candidatus Nomuraibacteriota</taxon>
    </lineage>
</organism>
<dbReference type="STRING" id="1805282.AUJ44_03490"/>
<evidence type="ECO:0000313" key="2">
    <source>
        <dbReference type="EMBL" id="OIO31984.1"/>
    </source>
</evidence>
<keyword evidence="1" id="KW-0812">Transmembrane</keyword>
<feature type="transmembrane region" description="Helical" evidence="1">
    <location>
        <begin position="57"/>
        <end position="75"/>
    </location>
</feature>
<dbReference type="AlphaFoldDB" id="A0A1J4V7G9"/>
<evidence type="ECO:0000256" key="1">
    <source>
        <dbReference type="SAM" id="Phobius"/>
    </source>
</evidence>
<proteinExistence type="predicted"/>
<gene>
    <name evidence="2" type="ORF">AUJ44_03490</name>
</gene>
<evidence type="ECO:0008006" key="4">
    <source>
        <dbReference type="Google" id="ProtNLM"/>
    </source>
</evidence>
<comment type="caution">
    <text evidence="2">The sequence shown here is derived from an EMBL/GenBank/DDBJ whole genome shotgun (WGS) entry which is preliminary data.</text>
</comment>
<accession>A0A1J4V7G9</accession>
<protein>
    <recommendedName>
        <fullName evidence="4">Transmembrane protein</fullName>
    </recommendedName>
</protein>
<sequence>MARKNKDVWVAEATKLKIDQACIVNENNETRVKTTNMEHKNDHLRGCLRIWTLRTRIILACQLATFALIIVERIFA</sequence>
<name>A0A1J4V7G9_9BACT</name>
<dbReference type="EMBL" id="MNVO01000052">
    <property type="protein sequence ID" value="OIO31984.1"/>
    <property type="molecule type" value="Genomic_DNA"/>
</dbReference>
<keyword evidence="1" id="KW-1133">Transmembrane helix</keyword>
<keyword evidence="1" id="KW-0472">Membrane</keyword>
<reference evidence="2 3" key="1">
    <citation type="journal article" date="2016" name="Environ. Microbiol.">
        <title>Genomic resolution of a cold subsurface aquifer community provides metabolic insights for novel microbes adapted to high CO concentrations.</title>
        <authorList>
            <person name="Probst A.J."/>
            <person name="Castelle C.J."/>
            <person name="Singh A."/>
            <person name="Brown C.T."/>
            <person name="Anantharaman K."/>
            <person name="Sharon I."/>
            <person name="Hug L.A."/>
            <person name="Burstein D."/>
            <person name="Emerson J.B."/>
            <person name="Thomas B.C."/>
            <person name="Banfield J.F."/>
        </authorList>
    </citation>
    <scope>NUCLEOTIDE SEQUENCE [LARGE SCALE GENOMIC DNA]</scope>
    <source>
        <strain evidence="2">CG1_02_47_685</strain>
    </source>
</reference>
<dbReference type="Proteomes" id="UP000183206">
    <property type="component" value="Unassembled WGS sequence"/>
</dbReference>